<accession>B7PM91</accession>
<dbReference type="InParanoid" id="B7PM91"/>
<reference evidence="3" key="2">
    <citation type="submission" date="2020-05" db="UniProtKB">
        <authorList>
            <consortium name="EnsemblMetazoa"/>
        </authorList>
    </citation>
    <scope>IDENTIFICATION</scope>
    <source>
        <strain evidence="3">wikel</strain>
    </source>
</reference>
<dbReference type="VEuPathDB" id="VectorBase:ISCW006421"/>
<evidence type="ECO:0000313" key="3">
    <source>
        <dbReference type="EnsemblMetazoa" id="ISCW006421-PA"/>
    </source>
</evidence>
<evidence type="ECO:0000313" key="2">
    <source>
        <dbReference type="EMBL" id="EEC07713.1"/>
    </source>
</evidence>
<dbReference type="VEuPathDB" id="VectorBase:ISCI006421"/>
<gene>
    <name evidence="2" type="ORF">IscW_ISCW006421</name>
</gene>
<dbReference type="EMBL" id="ABJB010231306">
    <property type="status" value="NOT_ANNOTATED_CDS"/>
    <property type="molecule type" value="Genomic_DNA"/>
</dbReference>
<keyword evidence="1" id="KW-0472">Membrane</keyword>
<proteinExistence type="predicted"/>
<dbReference type="HOGENOM" id="CLU_2624731_0_0_1"/>
<keyword evidence="1" id="KW-0812">Transmembrane</keyword>
<name>B7PM91_IXOSC</name>
<dbReference type="PaxDb" id="6945-B7PM91"/>
<evidence type="ECO:0000256" key="1">
    <source>
        <dbReference type="SAM" id="Phobius"/>
    </source>
</evidence>
<feature type="transmembrane region" description="Helical" evidence="1">
    <location>
        <begin position="24"/>
        <end position="45"/>
    </location>
</feature>
<dbReference type="AlphaFoldDB" id="B7PM91"/>
<dbReference type="EnsemblMetazoa" id="ISCW006421-RA">
    <property type="protein sequence ID" value="ISCW006421-PA"/>
    <property type="gene ID" value="ISCW006421"/>
</dbReference>
<organism>
    <name type="scientific">Ixodes scapularis</name>
    <name type="common">Black-legged tick</name>
    <name type="synonym">Deer tick</name>
    <dbReference type="NCBI Taxonomy" id="6945"/>
    <lineage>
        <taxon>Eukaryota</taxon>
        <taxon>Metazoa</taxon>
        <taxon>Ecdysozoa</taxon>
        <taxon>Arthropoda</taxon>
        <taxon>Chelicerata</taxon>
        <taxon>Arachnida</taxon>
        <taxon>Acari</taxon>
        <taxon>Parasitiformes</taxon>
        <taxon>Ixodida</taxon>
        <taxon>Ixodoidea</taxon>
        <taxon>Ixodidae</taxon>
        <taxon>Ixodinae</taxon>
        <taxon>Ixodes</taxon>
    </lineage>
</organism>
<keyword evidence="4" id="KW-1185">Reference proteome</keyword>
<protein>
    <submittedName>
        <fullName evidence="2 3">Uncharacterized protein</fullName>
    </submittedName>
</protein>
<evidence type="ECO:0000313" key="4">
    <source>
        <dbReference type="Proteomes" id="UP000001555"/>
    </source>
</evidence>
<sequence>MRAVSFQYKRDSVMETRTASTRRTLLIIGLVTFATLLMSLTVLLFHQSLELTQLLQGLNNAEEGKVNSKAIAAMYSGP</sequence>
<dbReference type="EMBL" id="DS746403">
    <property type="protein sequence ID" value="EEC07713.1"/>
    <property type="molecule type" value="Genomic_DNA"/>
</dbReference>
<dbReference type="Proteomes" id="UP000001555">
    <property type="component" value="Unassembled WGS sequence"/>
</dbReference>
<keyword evidence="1" id="KW-1133">Transmembrane helix</keyword>
<reference evidence="2 4" key="1">
    <citation type="submission" date="2008-03" db="EMBL/GenBank/DDBJ databases">
        <title>Annotation of Ixodes scapularis.</title>
        <authorList>
            <consortium name="Ixodes scapularis Genome Project Consortium"/>
            <person name="Caler E."/>
            <person name="Hannick L.I."/>
            <person name="Bidwell S."/>
            <person name="Joardar V."/>
            <person name="Thiagarajan M."/>
            <person name="Amedeo P."/>
            <person name="Galinsky K.J."/>
            <person name="Schobel S."/>
            <person name="Inman J."/>
            <person name="Hostetler J."/>
            <person name="Miller J."/>
            <person name="Hammond M."/>
            <person name="Megy K."/>
            <person name="Lawson D."/>
            <person name="Kodira C."/>
            <person name="Sutton G."/>
            <person name="Meyer J."/>
            <person name="Hill C.A."/>
            <person name="Birren B."/>
            <person name="Nene V."/>
            <person name="Collins F."/>
            <person name="Alarcon-Chaidez F."/>
            <person name="Wikel S."/>
            <person name="Strausberg R."/>
        </authorList>
    </citation>
    <scope>NUCLEOTIDE SEQUENCE [LARGE SCALE GENOMIC DNA]</scope>
    <source>
        <strain evidence="4">Wikel</strain>
        <strain evidence="2">Wikel colony</strain>
    </source>
</reference>